<dbReference type="SUPFAM" id="SSF51569">
    <property type="entry name" value="Aldolase"/>
    <property type="match status" value="1"/>
</dbReference>
<feature type="compositionally biased region" description="Polar residues" evidence="1">
    <location>
        <begin position="40"/>
        <end position="56"/>
    </location>
</feature>
<evidence type="ECO:0000313" key="4">
    <source>
        <dbReference type="Proteomes" id="UP001500280"/>
    </source>
</evidence>
<dbReference type="InterPro" id="IPR054574">
    <property type="entry name" value="Cgl0159_dom"/>
</dbReference>
<feature type="region of interest" description="Disordered" evidence="1">
    <location>
        <begin position="1"/>
        <end position="97"/>
    </location>
</feature>
<keyword evidence="4" id="KW-1185">Reference proteome</keyword>
<gene>
    <name evidence="3" type="ORF">GCM10009745_54640</name>
</gene>
<evidence type="ECO:0000259" key="2">
    <source>
        <dbReference type="Pfam" id="PF22649"/>
    </source>
</evidence>
<dbReference type="Proteomes" id="UP001500280">
    <property type="component" value="Unassembled WGS sequence"/>
</dbReference>
<organism evidence="3 4">
    <name type="scientific">Kribbella yunnanensis</name>
    <dbReference type="NCBI Taxonomy" id="190194"/>
    <lineage>
        <taxon>Bacteria</taxon>
        <taxon>Bacillati</taxon>
        <taxon>Actinomycetota</taxon>
        <taxon>Actinomycetes</taxon>
        <taxon>Propionibacteriales</taxon>
        <taxon>Kribbellaceae</taxon>
        <taxon>Kribbella</taxon>
    </lineage>
</organism>
<sequence length="536" mass="55805">MTDSRRPIPVQRPTQGEPQPDQVSPTDPTVVQRVVPPTAQPSEVSPTDPTVVQSVQAARARRRAGMPNDPTIVARVQVPGADDPTTVVPMNEPARTTDEPTMTVAANDTTVVVPTAPGVAHPAATYAGPDDPTVAVPTTPTEASGPAHPPPPNVVAAAPGVAYPADDPTVVAPAGGFEQGAPERAAEPAVAVPAGGVPTGGGQGRVVPAVDSWHPATEGGRPRPAADPVGRSESARTGRDDLLARLDELTEIRVRQPERIAEAWQRRRTRELVGSDGRLLIVAADHPARGALGVRDDHFAMGSRPGLIARLMTALERPGVDGVLATPDVLEDLLLLGALEGKVVIGSMNRGGLQGSSFELDDRFTAYGSAADLASRRLDGGKMLTRIDLADPGTVATLEASAKAVTELAEHKLMAMVEPFWSTRKDGRVTNVLDADSVIKSVHIAAGLGATSAYTWLKLPVVDNLERVMDATTLPTLLLGGDPTVAPEETYARWGKALTLPSVRGLVVGRALLFPPDGNVAYAVDQAASLVHGATA</sequence>
<protein>
    <recommendedName>
        <fullName evidence="2">Cgl0159-like domain-containing protein</fullName>
    </recommendedName>
</protein>
<dbReference type="Pfam" id="PF22649">
    <property type="entry name" value="Cgl0159"/>
    <property type="match status" value="1"/>
</dbReference>
<dbReference type="InterPro" id="IPR013785">
    <property type="entry name" value="Aldolase_TIM"/>
</dbReference>
<dbReference type="Gene3D" id="3.20.20.70">
    <property type="entry name" value="Aldolase class I"/>
    <property type="match status" value="1"/>
</dbReference>
<feature type="region of interest" description="Disordered" evidence="1">
    <location>
        <begin position="213"/>
        <end position="239"/>
    </location>
</feature>
<proteinExistence type="predicted"/>
<comment type="caution">
    <text evidence="3">The sequence shown here is derived from an EMBL/GenBank/DDBJ whole genome shotgun (WGS) entry which is preliminary data.</text>
</comment>
<accession>A0ABP4U8B2</accession>
<dbReference type="EMBL" id="BAAANF010000017">
    <property type="protein sequence ID" value="GAA1700754.1"/>
    <property type="molecule type" value="Genomic_DNA"/>
</dbReference>
<name>A0ABP4U8B2_9ACTN</name>
<evidence type="ECO:0000313" key="3">
    <source>
        <dbReference type="EMBL" id="GAA1700754.1"/>
    </source>
</evidence>
<feature type="domain" description="Cgl0159-like" evidence="2">
    <location>
        <begin position="277"/>
        <end position="528"/>
    </location>
</feature>
<evidence type="ECO:0000256" key="1">
    <source>
        <dbReference type="SAM" id="MobiDB-lite"/>
    </source>
</evidence>
<reference evidence="4" key="1">
    <citation type="journal article" date="2019" name="Int. J. Syst. Evol. Microbiol.">
        <title>The Global Catalogue of Microorganisms (GCM) 10K type strain sequencing project: providing services to taxonomists for standard genome sequencing and annotation.</title>
        <authorList>
            <consortium name="The Broad Institute Genomics Platform"/>
            <consortium name="The Broad Institute Genome Sequencing Center for Infectious Disease"/>
            <person name="Wu L."/>
            <person name="Ma J."/>
        </authorList>
    </citation>
    <scope>NUCLEOTIDE SEQUENCE [LARGE SCALE GENOMIC DNA]</scope>
    <source>
        <strain evidence="4">JCM 14307</strain>
    </source>
</reference>
<feature type="compositionally biased region" description="Polar residues" evidence="1">
    <location>
        <begin position="12"/>
        <end position="29"/>
    </location>
</feature>